<keyword evidence="1" id="KW-0479">Metal-binding</keyword>
<protein>
    <submittedName>
        <fullName evidence="3">MBL fold metallo-hydrolase</fullName>
    </submittedName>
</protein>
<dbReference type="SUPFAM" id="SSF56281">
    <property type="entry name" value="Metallo-hydrolase/oxidoreductase"/>
    <property type="match status" value="1"/>
</dbReference>
<dbReference type="CDD" id="cd07724">
    <property type="entry name" value="POD-like_MBL-fold"/>
    <property type="match status" value="1"/>
</dbReference>
<reference evidence="3 4" key="1">
    <citation type="submission" date="2020-04" db="EMBL/GenBank/DDBJ databases">
        <authorList>
            <person name="Zhang R."/>
            <person name="Schippers A."/>
        </authorList>
    </citation>
    <scope>NUCLEOTIDE SEQUENCE [LARGE SCALE GENOMIC DNA]</scope>
    <source>
        <strain evidence="3 4">DSM 109850</strain>
    </source>
</reference>
<evidence type="ECO:0000313" key="4">
    <source>
        <dbReference type="Proteomes" id="UP000533476"/>
    </source>
</evidence>
<feature type="domain" description="Metallo-beta-lactamase" evidence="2">
    <location>
        <begin position="12"/>
        <end position="186"/>
    </location>
</feature>
<keyword evidence="3" id="KW-0378">Hydrolase</keyword>
<accession>A0A7Y0L3W0</accession>
<dbReference type="SMART" id="SM00849">
    <property type="entry name" value="Lactamase_B"/>
    <property type="match status" value="1"/>
</dbReference>
<comment type="caution">
    <text evidence="3">The sequence shown here is derived from an EMBL/GenBank/DDBJ whole genome shotgun (WGS) entry which is preliminary data.</text>
</comment>
<dbReference type="InterPro" id="IPR051682">
    <property type="entry name" value="Mito_Persulfide_Diox"/>
</dbReference>
<dbReference type="PANTHER" id="PTHR43084">
    <property type="entry name" value="PERSULFIDE DIOXYGENASE ETHE1"/>
    <property type="match status" value="1"/>
</dbReference>
<proteinExistence type="predicted"/>
<dbReference type="AlphaFoldDB" id="A0A7Y0L3W0"/>
<name>A0A7Y0L3W0_9FIRM</name>
<dbReference type="Proteomes" id="UP000533476">
    <property type="component" value="Unassembled WGS sequence"/>
</dbReference>
<dbReference type="GO" id="GO:0070813">
    <property type="term" value="P:hydrogen sulfide metabolic process"/>
    <property type="evidence" value="ECO:0007669"/>
    <property type="project" value="TreeGrafter"/>
</dbReference>
<sequence>MIWQTLQNPELGCNSYLIGDEVTGQGLVVDPLEALGVDHYVLSAQDLGIDIQMVVETHVHADHASCASELAKALGVPHGISHAAPATFPHQDLKDQEVLKFGMLSVEVWETPGHTPDSISLIIRDLRRGTVPWAVLTGDSLFVGDVGRPDLADANEEAVLEAAKKQHASVHRLMGLPDGVELWPAHYGSSPCGGIFMNKSPHSTIGYEREANPFLTMDLDTFVDQTLRLLKPPPEDAAKLREQNLAGIS</sequence>
<evidence type="ECO:0000259" key="2">
    <source>
        <dbReference type="SMART" id="SM00849"/>
    </source>
</evidence>
<dbReference type="RefSeq" id="WP_169097783.1">
    <property type="nucleotide sequence ID" value="NZ_JABBVZ010000014.1"/>
</dbReference>
<dbReference type="InterPro" id="IPR036866">
    <property type="entry name" value="RibonucZ/Hydroxyglut_hydro"/>
</dbReference>
<dbReference type="GO" id="GO:0046872">
    <property type="term" value="F:metal ion binding"/>
    <property type="evidence" value="ECO:0007669"/>
    <property type="project" value="UniProtKB-KW"/>
</dbReference>
<evidence type="ECO:0000313" key="3">
    <source>
        <dbReference type="EMBL" id="NMP21930.1"/>
    </source>
</evidence>
<dbReference type="InterPro" id="IPR044528">
    <property type="entry name" value="POD-like_MBL-fold"/>
</dbReference>
<dbReference type="GO" id="GO:0006749">
    <property type="term" value="P:glutathione metabolic process"/>
    <property type="evidence" value="ECO:0007669"/>
    <property type="project" value="InterPro"/>
</dbReference>
<dbReference type="EMBL" id="JABBVZ010000014">
    <property type="protein sequence ID" value="NMP21930.1"/>
    <property type="molecule type" value="Genomic_DNA"/>
</dbReference>
<dbReference type="GO" id="GO:0050313">
    <property type="term" value="F:sulfur dioxygenase activity"/>
    <property type="evidence" value="ECO:0007669"/>
    <property type="project" value="InterPro"/>
</dbReference>
<dbReference type="GO" id="GO:0016787">
    <property type="term" value="F:hydrolase activity"/>
    <property type="evidence" value="ECO:0007669"/>
    <property type="project" value="UniProtKB-KW"/>
</dbReference>
<dbReference type="Gene3D" id="3.60.15.10">
    <property type="entry name" value="Ribonuclease Z/Hydroxyacylglutathione hydrolase-like"/>
    <property type="match status" value="1"/>
</dbReference>
<evidence type="ECO:0000256" key="1">
    <source>
        <dbReference type="ARBA" id="ARBA00022723"/>
    </source>
</evidence>
<dbReference type="Pfam" id="PF00753">
    <property type="entry name" value="Lactamase_B"/>
    <property type="match status" value="1"/>
</dbReference>
<dbReference type="InterPro" id="IPR001279">
    <property type="entry name" value="Metallo-B-lactamas"/>
</dbReference>
<keyword evidence="4" id="KW-1185">Reference proteome</keyword>
<gene>
    <name evidence="3" type="ORF">HIJ39_06135</name>
</gene>
<organism evidence="3 4">
    <name type="scientific">Sulfobacillus harzensis</name>
    <dbReference type="NCBI Taxonomy" id="2729629"/>
    <lineage>
        <taxon>Bacteria</taxon>
        <taxon>Bacillati</taxon>
        <taxon>Bacillota</taxon>
        <taxon>Clostridia</taxon>
        <taxon>Eubacteriales</taxon>
        <taxon>Clostridiales Family XVII. Incertae Sedis</taxon>
        <taxon>Sulfobacillus</taxon>
    </lineage>
</organism>
<dbReference type="PANTHER" id="PTHR43084:SF1">
    <property type="entry name" value="PERSULFIDE DIOXYGENASE ETHE1, MITOCHONDRIAL"/>
    <property type="match status" value="1"/>
</dbReference>